<feature type="compositionally biased region" description="Acidic residues" evidence="1">
    <location>
        <begin position="502"/>
        <end position="520"/>
    </location>
</feature>
<feature type="region of interest" description="Disordered" evidence="1">
    <location>
        <begin position="252"/>
        <end position="369"/>
    </location>
</feature>
<name>A0ABR7IHB1_9FIRM</name>
<feature type="compositionally biased region" description="Acidic residues" evidence="1">
    <location>
        <begin position="263"/>
        <end position="274"/>
    </location>
</feature>
<accession>A0ABR7IHB1</accession>
<organism evidence="3 4">
    <name type="scientific">Blautia difficilis</name>
    <dbReference type="NCBI Taxonomy" id="2763027"/>
    <lineage>
        <taxon>Bacteria</taxon>
        <taxon>Bacillati</taxon>
        <taxon>Bacillota</taxon>
        <taxon>Clostridia</taxon>
        <taxon>Lachnospirales</taxon>
        <taxon>Lachnospiraceae</taxon>
        <taxon>Blautia</taxon>
    </lineage>
</organism>
<gene>
    <name evidence="3" type="ORF">H8Z82_07115</name>
</gene>
<dbReference type="EMBL" id="JACOQG010000008">
    <property type="protein sequence ID" value="MBC5779432.1"/>
    <property type="molecule type" value="Genomic_DNA"/>
</dbReference>
<feature type="compositionally biased region" description="Polar residues" evidence="1">
    <location>
        <begin position="252"/>
        <end position="261"/>
    </location>
</feature>
<protein>
    <submittedName>
        <fullName evidence="3">DUF1002 domain-containing protein</fullName>
    </submittedName>
</protein>
<reference evidence="3 4" key="1">
    <citation type="submission" date="2020-08" db="EMBL/GenBank/DDBJ databases">
        <title>Genome public.</title>
        <authorList>
            <person name="Liu C."/>
            <person name="Sun Q."/>
        </authorList>
    </citation>
    <scope>NUCLEOTIDE SEQUENCE [LARGE SCALE GENOMIC DNA]</scope>
    <source>
        <strain evidence="3 4">M29</strain>
    </source>
</reference>
<evidence type="ECO:0000256" key="1">
    <source>
        <dbReference type="SAM" id="MobiDB-lite"/>
    </source>
</evidence>
<sequence>MKNIKKLGALLCSACLVVSGTTIPTMADSMKVVTLGADLTDAQKNTMMKYFNVSSDQVQILTITNQDERDHLSAYVPIEQIGTRTVSCAYVKPTTSGGIKVRTANLNWVTCNMIATSLSTSGVKNCEVVAACPFEVSGTGALTGIQMAYETATGEQLDSTKKELATEEMVVTGNLADEVGKNDATTVMNNSKMQVIQNNVQNADDIYNIVVNVAQQNNVTLDSDQINKIVELLKQIAQQDYDYDDVKATLEQVDQNTSGNSDEIGEVDEEEDDTVNAGDSADGDDILGSVDNSVLGGDVLESSTEDTTLEQETGMNTGSADGQNEDSSDTEDMDNGDWDSSEDTDGSLDGSETADTADELDTSSLTEDQKTLFNQAETFCKGEYEGDAASLQTAMGDDTAVSTVVLDAENGATLSKDVEKAYLDVLKQGTESYQADGTEIYMTPELNMIDKALKDIFGLSEGVQAAPELSELTDEDRQTLYDDTMKFFQKLYNETVQTSEEAAVENEDGTDAAEEAEVEE</sequence>
<keyword evidence="4" id="KW-1185">Reference proteome</keyword>
<feature type="region of interest" description="Disordered" evidence="1">
    <location>
        <begin position="498"/>
        <end position="520"/>
    </location>
</feature>
<feature type="compositionally biased region" description="Acidic residues" evidence="1">
    <location>
        <begin position="323"/>
        <end position="346"/>
    </location>
</feature>
<dbReference type="Pfam" id="PF06207">
    <property type="entry name" value="DUF1002"/>
    <property type="match status" value="1"/>
</dbReference>
<dbReference type="RefSeq" id="WP_186994698.1">
    <property type="nucleotide sequence ID" value="NZ_JACOQG010000008.1"/>
</dbReference>
<dbReference type="InterPro" id="IPR009343">
    <property type="entry name" value="DUF1002"/>
</dbReference>
<feature type="signal peptide" evidence="2">
    <location>
        <begin position="1"/>
        <end position="27"/>
    </location>
</feature>
<proteinExistence type="predicted"/>
<evidence type="ECO:0000313" key="4">
    <source>
        <dbReference type="Proteomes" id="UP000649826"/>
    </source>
</evidence>
<feature type="chain" id="PRO_5047366143" evidence="2">
    <location>
        <begin position="28"/>
        <end position="520"/>
    </location>
</feature>
<comment type="caution">
    <text evidence="3">The sequence shown here is derived from an EMBL/GenBank/DDBJ whole genome shotgun (WGS) entry which is preliminary data.</text>
</comment>
<dbReference type="Proteomes" id="UP000649826">
    <property type="component" value="Unassembled WGS sequence"/>
</dbReference>
<evidence type="ECO:0000313" key="3">
    <source>
        <dbReference type="EMBL" id="MBC5779432.1"/>
    </source>
</evidence>
<feature type="compositionally biased region" description="Polar residues" evidence="1">
    <location>
        <begin position="310"/>
        <end position="322"/>
    </location>
</feature>
<keyword evidence="2" id="KW-0732">Signal</keyword>
<evidence type="ECO:0000256" key="2">
    <source>
        <dbReference type="SAM" id="SignalP"/>
    </source>
</evidence>